<dbReference type="SUPFAM" id="SSF57716">
    <property type="entry name" value="Glucocorticoid receptor-like (DNA-binding domain)"/>
    <property type="match status" value="1"/>
</dbReference>
<evidence type="ECO:0000313" key="8">
    <source>
        <dbReference type="Proteomes" id="UP001159042"/>
    </source>
</evidence>
<feature type="domain" description="THAP-type" evidence="6">
    <location>
        <begin position="1"/>
        <end position="93"/>
    </location>
</feature>
<evidence type="ECO:0000259" key="6">
    <source>
        <dbReference type="PROSITE" id="PS50950"/>
    </source>
</evidence>
<dbReference type="AlphaFoldDB" id="A0AAV8VIW3"/>
<accession>A0AAV8VIW3</accession>
<evidence type="ECO:0000256" key="3">
    <source>
        <dbReference type="ARBA" id="ARBA00022833"/>
    </source>
</evidence>
<dbReference type="GO" id="GO:0003677">
    <property type="term" value="F:DNA binding"/>
    <property type="evidence" value="ECO:0007669"/>
    <property type="project" value="UniProtKB-UniRule"/>
</dbReference>
<dbReference type="GO" id="GO:0008270">
    <property type="term" value="F:zinc ion binding"/>
    <property type="evidence" value="ECO:0007669"/>
    <property type="project" value="UniProtKB-KW"/>
</dbReference>
<dbReference type="PROSITE" id="PS50950">
    <property type="entry name" value="ZF_THAP"/>
    <property type="match status" value="1"/>
</dbReference>
<evidence type="ECO:0000256" key="1">
    <source>
        <dbReference type="ARBA" id="ARBA00022723"/>
    </source>
</evidence>
<dbReference type="PANTHER" id="PTHR46927:SF3">
    <property type="entry name" value="THAP-TYPE DOMAIN-CONTAINING PROTEIN"/>
    <property type="match status" value="1"/>
</dbReference>
<dbReference type="InterPro" id="IPR006612">
    <property type="entry name" value="THAP_Znf"/>
</dbReference>
<evidence type="ECO:0000256" key="4">
    <source>
        <dbReference type="ARBA" id="ARBA00023125"/>
    </source>
</evidence>
<keyword evidence="1" id="KW-0479">Metal-binding</keyword>
<dbReference type="EMBL" id="JANEYG010000075">
    <property type="protein sequence ID" value="KAJ8914281.1"/>
    <property type="molecule type" value="Genomic_DNA"/>
</dbReference>
<protein>
    <recommendedName>
        <fullName evidence="6">THAP-type domain-containing protein</fullName>
    </recommendedName>
</protein>
<organism evidence="7 8">
    <name type="scientific">Exocentrus adspersus</name>
    <dbReference type="NCBI Taxonomy" id="1586481"/>
    <lineage>
        <taxon>Eukaryota</taxon>
        <taxon>Metazoa</taxon>
        <taxon>Ecdysozoa</taxon>
        <taxon>Arthropoda</taxon>
        <taxon>Hexapoda</taxon>
        <taxon>Insecta</taxon>
        <taxon>Pterygota</taxon>
        <taxon>Neoptera</taxon>
        <taxon>Endopterygota</taxon>
        <taxon>Coleoptera</taxon>
        <taxon>Polyphaga</taxon>
        <taxon>Cucujiformia</taxon>
        <taxon>Chrysomeloidea</taxon>
        <taxon>Cerambycidae</taxon>
        <taxon>Lamiinae</taxon>
        <taxon>Acanthocinini</taxon>
        <taxon>Exocentrus</taxon>
    </lineage>
</organism>
<evidence type="ECO:0000313" key="7">
    <source>
        <dbReference type="EMBL" id="KAJ8914281.1"/>
    </source>
</evidence>
<proteinExistence type="predicted"/>
<dbReference type="Proteomes" id="UP001159042">
    <property type="component" value="Unassembled WGS sequence"/>
</dbReference>
<comment type="caution">
    <text evidence="7">The sequence shown here is derived from an EMBL/GenBank/DDBJ whole genome shotgun (WGS) entry which is preliminary data.</text>
</comment>
<keyword evidence="3" id="KW-0862">Zinc</keyword>
<sequence>MPGTRCAVAVCDNNYEDSKKNNLNISFHTFPKDEKIKNSGIQACHRADIWNPKTSTICRVYFYKDDFETDLRAQLMNIKTKPRLKLKAIPNKLLRKNESHLNMTKELRDARAEKRLQRKGTFKCAQGGPEMQRLRLYSSMYQSKKYLFLGRIRRVVGRREVEVGNLMSPPQRPEQCINIKQSSSLPLRLRTDSSNQQYEKQRKGFWNPFKVV</sequence>
<gene>
    <name evidence="7" type="ORF">NQ315_011015</name>
</gene>
<evidence type="ECO:0000256" key="2">
    <source>
        <dbReference type="ARBA" id="ARBA00022771"/>
    </source>
</evidence>
<reference evidence="7 8" key="1">
    <citation type="journal article" date="2023" name="Insect Mol. Biol.">
        <title>Genome sequencing provides insights into the evolution of gene families encoding plant cell wall-degrading enzymes in longhorned beetles.</title>
        <authorList>
            <person name="Shin N.R."/>
            <person name="Okamura Y."/>
            <person name="Kirsch R."/>
            <person name="Pauchet Y."/>
        </authorList>
    </citation>
    <scope>NUCLEOTIDE SEQUENCE [LARGE SCALE GENOMIC DNA]</scope>
    <source>
        <strain evidence="7">EAD_L_NR</strain>
    </source>
</reference>
<keyword evidence="8" id="KW-1185">Reference proteome</keyword>
<dbReference type="PANTHER" id="PTHR46927">
    <property type="entry name" value="AGAP005574-PA"/>
    <property type="match status" value="1"/>
</dbReference>
<keyword evidence="2 5" id="KW-0863">Zinc-finger</keyword>
<evidence type="ECO:0000256" key="5">
    <source>
        <dbReference type="PROSITE-ProRule" id="PRU00309"/>
    </source>
</evidence>
<keyword evidence="4 5" id="KW-0238">DNA-binding</keyword>
<dbReference type="InterPro" id="IPR052224">
    <property type="entry name" value="THAP_domain_protein"/>
</dbReference>
<dbReference type="Pfam" id="PF05485">
    <property type="entry name" value="THAP"/>
    <property type="match status" value="1"/>
</dbReference>
<name>A0AAV8VIW3_9CUCU</name>